<reference evidence="2 3" key="1">
    <citation type="journal article" date="2019" name="G3 (Bethesda)">
        <title>Sequencing of a Wild Apple (Malus baccata) Genome Unravels the Differences Between Cultivated and Wild Apple Species Regarding Disease Resistance and Cold Tolerance.</title>
        <authorList>
            <person name="Chen X."/>
        </authorList>
    </citation>
    <scope>NUCLEOTIDE SEQUENCE [LARGE SCALE GENOMIC DNA]</scope>
    <source>
        <strain evidence="3">cv. Shandingzi</strain>
        <tissue evidence="2">Leaves</tissue>
    </source>
</reference>
<gene>
    <name evidence="2" type="ORF">C1H46_012523</name>
</gene>
<organism evidence="2 3">
    <name type="scientific">Malus baccata</name>
    <name type="common">Siberian crab apple</name>
    <name type="synonym">Pyrus baccata</name>
    <dbReference type="NCBI Taxonomy" id="106549"/>
    <lineage>
        <taxon>Eukaryota</taxon>
        <taxon>Viridiplantae</taxon>
        <taxon>Streptophyta</taxon>
        <taxon>Embryophyta</taxon>
        <taxon>Tracheophyta</taxon>
        <taxon>Spermatophyta</taxon>
        <taxon>Magnoliopsida</taxon>
        <taxon>eudicotyledons</taxon>
        <taxon>Gunneridae</taxon>
        <taxon>Pentapetalae</taxon>
        <taxon>rosids</taxon>
        <taxon>fabids</taxon>
        <taxon>Rosales</taxon>
        <taxon>Rosaceae</taxon>
        <taxon>Amygdaloideae</taxon>
        <taxon>Maleae</taxon>
        <taxon>Malus</taxon>
    </lineage>
</organism>
<keyword evidence="3" id="KW-1185">Reference proteome</keyword>
<feature type="compositionally biased region" description="Basic and acidic residues" evidence="1">
    <location>
        <begin position="24"/>
        <end position="40"/>
    </location>
</feature>
<dbReference type="Proteomes" id="UP000315295">
    <property type="component" value="Unassembled WGS sequence"/>
</dbReference>
<dbReference type="EMBL" id="VIEB01000187">
    <property type="protein sequence ID" value="TQE01899.1"/>
    <property type="molecule type" value="Genomic_DNA"/>
</dbReference>
<evidence type="ECO:0000256" key="1">
    <source>
        <dbReference type="SAM" id="MobiDB-lite"/>
    </source>
</evidence>
<feature type="region of interest" description="Disordered" evidence="1">
    <location>
        <begin position="24"/>
        <end position="47"/>
    </location>
</feature>
<evidence type="ECO:0000313" key="3">
    <source>
        <dbReference type="Proteomes" id="UP000315295"/>
    </source>
</evidence>
<evidence type="ECO:0000313" key="2">
    <source>
        <dbReference type="EMBL" id="TQE01899.1"/>
    </source>
</evidence>
<protein>
    <submittedName>
        <fullName evidence="2">Uncharacterized protein</fullName>
    </submittedName>
</protein>
<comment type="caution">
    <text evidence="2">The sequence shown here is derived from an EMBL/GenBank/DDBJ whole genome shotgun (WGS) entry which is preliminary data.</text>
</comment>
<proteinExistence type="predicted"/>
<name>A0A540MSY1_MALBA</name>
<sequence>MYDLVEPSTEGTLELECIGFANVDHDSEATPSPRGKEKAKTGHQGKRILPSTSNLTIHYEFVPWRKFNVFAQLMEVQLRTILEELEVELGARRALAADVERLLANIGDQLFQKAPSPNKSVGTPCAMRGKPGKVP</sequence>
<accession>A0A540MSY1</accession>
<dbReference type="AlphaFoldDB" id="A0A540MSY1"/>
<feature type="region of interest" description="Disordered" evidence="1">
    <location>
        <begin position="115"/>
        <end position="135"/>
    </location>
</feature>